<evidence type="ECO:0000256" key="2">
    <source>
        <dbReference type="SAM" id="Phobius"/>
    </source>
</evidence>
<dbReference type="AlphaFoldDB" id="A0A139GYV0"/>
<name>A0A139GYV0_9PEZI</name>
<keyword evidence="2" id="KW-0812">Transmembrane</keyword>
<feature type="transmembrane region" description="Helical" evidence="2">
    <location>
        <begin position="131"/>
        <end position="152"/>
    </location>
</feature>
<sequence>MVTTRVQRSDSKTDSYSSSPSQRQERNERRMSTSTFIKQAERLAENYHEDITKIKFALDRSTKLVENLLTNLQTTERNRDLAFDLILEEMEQKGLPTEAVEAVISRALMAPYRASMSSPVKGEDSGELGRVFCYCVLVPLVCCLWFGVFMAIRDGKLSWQTIVLVRDWLAIYCNAFVTWAEAEAFDRWQIVKAFLGLTDA</sequence>
<reference evidence="3 4" key="1">
    <citation type="submission" date="2015-07" db="EMBL/GenBank/DDBJ databases">
        <title>Comparative genomics of the Sigatoka disease complex on banana suggests a link between parallel evolutionary changes in Pseudocercospora fijiensis and Pseudocercospora eumusae and increased virulence on the banana host.</title>
        <authorList>
            <person name="Chang T.-C."/>
            <person name="Salvucci A."/>
            <person name="Crous P.W."/>
            <person name="Stergiopoulos I."/>
        </authorList>
    </citation>
    <scope>NUCLEOTIDE SEQUENCE [LARGE SCALE GENOMIC DNA]</scope>
    <source>
        <strain evidence="3 4">CBS 114824</strain>
    </source>
</reference>
<feature type="region of interest" description="Disordered" evidence="1">
    <location>
        <begin position="1"/>
        <end position="33"/>
    </location>
</feature>
<protein>
    <submittedName>
        <fullName evidence="3">Uncharacterized protein</fullName>
    </submittedName>
</protein>
<comment type="caution">
    <text evidence="3">The sequence shown here is derived from an EMBL/GenBank/DDBJ whole genome shotgun (WGS) entry which is preliminary data.</text>
</comment>
<evidence type="ECO:0000313" key="4">
    <source>
        <dbReference type="Proteomes" id="UP000070133"/>
    </source>
</evidence>
<keyword evidence="2" id="KW-1133">Transmembrane helix</keyword>
<gene>
    <name evidence="3" type="ORF">AC578_5287</name>
</gene>
<dbReference type="Proteomes" id="UP000070133">
    <property type="component" value="Unassembled WGS sequence"/>
</dbReference>
<keyword evidence="4" id="KW-1185">Reference proteome</keyword>
<dbReference type="EMBL" id="LFZN01000221">
    <property type="protein sequence ID" value="KXS95349.1"/>
    <property type="molecule type" value="Genomic_DNA"/>
</dbReference>
<accession>A0A139GYV0</accession>
<evidence type="ECO:0000313" key="3">
    <source>
        <dbReference type="EMBL" id="KXS95349.1"/>
    </source>
</evidence>
<keyword evidence="2" id="KW-0472">Membrane</keyword>
<dbReference type="OrthoDB" id="10403228at2759"/>
<proteinExistence type="predicted"/>
<evidence type="ECO:0000256" key="1">
    <source>
        <dbReference type="SAM" id="MobiDB-lite"/>
    </source>
</evidence>
<organism evidence="3 4">
    <name type="scientific">Pseudocercospora eumusae</name>
    <dbReference type="NCBI Taxonomy" id="321146"/>
    <lineage>
        <taxon>Eukaryota</taxon>
        <taxon>Fungi</taxon>
        <taxon>Dikarya</taxon>
        <taxon>Ascomycota</taxon>
        <taxon>Pezizomycotina</taxon>
        <taxon>Dothideomycetes</taxon>
        <taxon>Dothideomycetidae</taxon>
        <taxon>Mycosphaerellales</taxon>
        <taxon>Mycosphaerellaceae</taxon>
        <taxon>Pseudocercospora</taxon>
    </lineage>
</organism>